<feature type="region of interest" description="Disordered" evidence="1">
    <location>
        <begin position="142"/>
        <end position="162"/>
    </location>
</feature>
<evidence type="ECO:0000256" key="1">
    <source>
        <dbReference type="SAM" id="MobiDB-lite"/>
    </source>
</evidence>
<feature type="non-terminal residue" evidence="2">
    <location>
        <position position="1"/>
    </location>
</feature>
<sequence length="297" mass="32018">VVIEISRVSDADNAHRSRVVSKLPQFSRPLAGVCLCQRPFVAPAEQSSLEDKARGSFVQTGVLLTSFLPVGSLMSSGRDRSLLRFSGEGTLQEVMGQEAWAITQVSVDEAHVHAQALPRGGLPRGWGGGGEGAAALSARRCPLPGAPGRRPPSPWEPGPPERRLRPGIRVLQGAQTDFKTLQLSGSCQDYRAILAVIKRFLCEGGERAFPRRPERASDPRACRRLDKHRSLLGVCPTDGRMHRLCGDIDVAACGAPQARPVPQNRSARPGAASRRPTDRPPRTWLLQLKQSTGAAGL</sequence>
<feature type="compositionally biased region" description="Pro residues" evidence="1">
    <location>
        <begin position="149"/>
        <end position="158"/>
    </location>
</feature>
<feature type="compositionally biased region" description="Low complexity" evidence="1">
    <location>
        <begin position="265"/>
        <end position="274"/>
    </location>
</feature>
<protein>
    <submittedName>
        <fullName evidence="2">Uncharacterized protein</fullName>
    </submittedName>
</protein>
<keyword evidence="3" id="KW-1185">Reference proteome</keyword>
<evidence type="ECO:0000313" key="3">
    <source>
        <dbReference type="Proteomes" id="UP001176941"/>
    </source>
</evidence>
<feature type="region of interest" description="Disordered" evidence="1">
    <location>
        <begin position="256"/>
        <end position="282"/>
    </location>
</feature>
<gene>
    <name evidence="2" type="ORF">MRATA1EN1_LOCUS5580</name>
</gene>
<name>A0ABN8Y830_RANTA</name>
<accession>A0ABN8Y830</accession>
<dbReference type="Proteomes" id="UP001176941">
    <property type="component" value="Chromosome 14"/>
</dbReference>
<dbReference type="EMBL" id="OX459950">
    <property type="protein sequence ID" value="CAI9156618.1"/>
    <property type="molecule type" value="Genomic_DNA"/>
</dbReference>
<proteinExistence type="predicted"/>
<organism evidence="2 3">
    <name type="scientific">Rangifer tarandus platyrhynchus</name>
    <name type="common">Svalbard reindeer</name>
    <dbReference type="NCBI Taxonomy" id="3082113"/>
    <lineage>
        <taxon>Eukaryota</taxon>
        <taxon>Metazoa</taxon>
        <taxon>Chordata</taxon>
        <taxon>Craniata</taxon>
        <taxon>Vertebrata</taxon>
        <taxon>Euteleostomi</taxon>
        <taxon>Mammalia</taxon>
        <taxon>Eutheria</taxon>
        <taxon>Laurasiatheria</taxon>
        <taxon>Artiodactyla</taxon>
        <taxon>Ruminantia</taxon>
        <taxon>Pecora</taxon>
        <taxon>Cervidae</taxon>
        <taxon>Odocoileinae</taxon>
        <taxon>Rangifer</taxon>
    </lineage>
</organism>
<reference evidence="2" key="1">
    <citation type="submission" date="2023-04" db="EMBL/GenBank/DDBJ databases">
        <authorList>
            <consortium name="ELIXIR-Norway"/>
        </authorList>
    </citation>
    <scope>NUCLEOTIDE SEQUENCE [LARGE SCALE GENOMIC DNA]</scope>
</reference>
<evidence type="ECO:0000313" key="2">
    <source>
        <dbReference type="EMBL" id="CAI9156618.1"/>
    </source>
</evidence>